<gene>
    <name evidence="1" type="ORF">M3B43_09405</name>
</gene>
<dbReference type="EMBL" id="JALXMO010000028">
    <property type="protein sequence ID" value="MCT1607537.1"/>
    <property type="molecule type" value="Genomic_DNA"/>
</dbReference>
<evidence type="ECO:0000313" key="1">
    <source>
        <dbReference type="EMBL" id="MCT1607537.1"/>
    </source>
</evidence>
<dbReference type="Proteomes" id="UP001205046">
    <property type="component" value="Unassembled WGS sequence"/>
</dbReference>
<comment type="caution">
    <text evidence="1">The sequence shown here is derived from an EMBL/GenBank/DDBJ whole genome shotgun (WGS) entry which is preliminary data.</text>
</comment>
<protein>
    <recommendedName>
        <fullName evidence="3">Transposase</fullName>
    </recommendedName>
</protein>
<dbReference type="RefSeq" id="WP_260073436.1">
    <property type="nucleotide sequence ID" value="NZ_JALXMO010000028.1"/>
</dbReference>
<reference evidence="1 2" key="1">
    <citation type="submission" date="2022-04" db="EMBL/GenBank/DDBJ databases">
        <title>Human microbiome associated bacterial genomes.</title>
        <authorList>
            <person name="Sandstrom S."/>
            <person name="Salamzade R."/>
            <person name="Kalan L.R."/>
        </authorList>
    </citation>
    <scope>NUCLEOTIDE SEQUENCE [LARGE SCALE GENOMIC DNA]</scope>
    <source>
        <strain evidence="2">p3-SID767</strain>
    </source>
</reference>
<evidence type="ECO:0008006" key="3">
    <source>
        <dbReference type="Google" id="ProtNLM"/>
    </source>
</evidence>
<organism evidence="1 2">
    <name type="scientific">Nesterenkonia massiliensis</name>
    <dbReference type="NCBI Taxonomy" id="1232429"/>
    <lineage>
        <taxon>Bacteria</taxon>
        <taxon>Bacillati</taxon>
        <taxon>Actinomycetota</taxon>
        <taxon>Actinomycetes</taxon>
        <taxon>Micrococcales</taxon>
        <taxon>Micrococcaceae</taxon>
        <taxon>Nesterenkonia</taxon>
    </lineage>
</organism>
<name>A0ABT2HS67_9MICC</name>
<accession>A0ABT2HS67</accession>
<keyword evidence="2" id="KW-1185">Reference proteome</keyword>
<evidence type="ECO:0000313" key="2">
    <source>
        <dbReference type="Proteomes" id="UP001205046"/>
    </source>
</evidence>
<sequence length="116" mass="12791">MLDSVVAPGMGQPVEVIGVAMGLFDAFRRKTWEEENAYEGDTPSCPRCGSSMTKRYVFSEMYCDTCKYGLDDDEDDDKSDESLSVYEAANIWASNGKDGDYTFGYSEAELEAALSS</sequence>
<proteinExistence type="predicted"/>